<organism evidence="1 2">
    <name type="scientific">Thermonema lapsum</name>
    <dbReference type="NCBI Taxonomy" id="28195"/>
    <lineage>
        <taxon>Bacteria</taxon>
        <taxon>Pseudomonadati</taxon>
        <taxon>Bacteroidota</taxon>
        <taxon>Cytophagia</taxon>
        <taxon>Cytophagales</taxon>
        <taxon>Thermonemataceae</taxon>
        <taxon>Thermonema</taxon>
    </lineage>
</organism>
<dbReference type="Proteomes" id="UP000537126">
    <property type="component" value="Unassembled WGS sequence"/>
</dbReference>
<sequence>MMRYFTLPVLCSVFLCLFLLSCAGLEGTKEESRLYKWRQGKTYVIEESNLMPEGLRNGRLFLFRNPQAQSVTVFDLEKQKTYTFKKQGNTPDAYPFLFQNMGFFNDTLVAVSHISKLLLYDYRKGDFATSIPVERRRQTFAPFLWPRVIGQQIVAIDPPQGGWSDPQLYQQNTPYLWVYDLSTGQAHWLGTFPEEGSLLKGGKFYYLNAGLYLFDGNERYLYVVPVSEPLLVIFDLQSKQKVAVERLPIDAFTVQTYKTGSTEFIIDDYADLYLTSRFVRVQLLGKDTLALIYRKAYTKERLQQFIKEHPGFPETEQPPLFYGMVYYRLSDKRVVLNVDLPEDIDKPVALLGPDKLAALLSPTEESEQKNHSLLKIYTLSSE</sequence>
<accession>A0A846MNQ7</accession>
<dbReference type="RefSeq" id="WP_166918319.1">
    <property type="nucleotide sequence ID" value="NZ_JAASRN010000001.1"/>
</dbReference>
<proteinExistence type="predicted"/>
<evidence type="ECO:0008006" key="3">
    <source>
        <dbReference type="Google" id="ProtNLM"/>
    </source>
</evidence>
<dbReference type="EMBL" id="JAASRN010000001">
    <property type="protein sequence ID" value="NIK73040.1"/>
    <property type="molecule type" value="Genomic_DNA"/>
</dbReference>
<dbReference type="SUPFAM" id="SSF63829">
    <property type="entry name" value="Calcium-dependent phosphotriesterase"/>
    <property type="match status" value="1"/>
</dbReference>
<name>A0A846MNQ7_9BACT</name>
<protein>
    <recommendedName>
        <fullName evidence="3">6-bladed beta-propeller</fullName>
    </recommendedName>
</protein>
<dbReference type="PROSITE" id="PS51257">
    <property type="entry name" value="PROKAR_LIPOPROTEIN"/>
    <property type="match status" value="1"/>
</dbReference>
<keyword evidence="2" id="KW-1185">Reference proteome</keyword>
<dbReference type="AlphaFoldDB" id="A0A846MNQ7"/>
<evidence type="ECO:0000313" key="2">
    <source>
        <dbReference type="Proteomes" id="UP000537126"/>
    </source>
</evidence>
<comment type="caution">
    <text evidence="1">The sequence shown here is derived from an EMBL/GenBank/DDBJ whole genome shotgun (WGS) entry which is preliminary data.</text>
</comment>
<gene>
    <name evidence="1" type="ORF">FHS56_000526</name>
</gene>
<reference evidence="1 2" key="1">
    <citation type="submission" date="2020-03" db="EMBL/GenBank/DDBJ databases">
        <title>Genomic Encyclopedia of Type Strains, Phase IV (KMG-IV): sequencing the most valuable type-strain genomes for metagenomic binning, comparative biology and taxonomic classification.</title>
        <authorList>
            <person name="Goeker M."/>
        </authorList>
    </citation>
    <scope>NUCLEOTIDE SEQUENCE [LARGE SCALE GENOMIC DNA]</scope>
    <source>
        <strain evidence="1 2">DSM 5718</strain>
    </source>
</reference>
<evidence type="ECO:0000313" key="1">
    <source>
        <dbReference type="EMBL" id="NIK73040.1"/>
    </source>
</evidence>